<dbReference type="OrthoDB" id="292760at2"/>
<dbReference type="InterPro" id="IPR029063">
    <property type="entry name" value="SAM-dependent_MTases_sf"/>
</dbReference>
<dbReference type="PANTHER" id="PTHR36973">
    <property type="entry name" value="SLL1456 PROTEIN-RELATED"/>
    <property type="match status" value="1"/>
</dbReference>
<dbReference type="Gene3D" id="3.40.50.150">
    <property type="entry name" value="Vaccinia Virus protein VP39"/>
    <property type="match status" value="1"/>
</dbReference>
<sequence>MSVFVPIIKEQGLLEQVEMTVFIVGSRKISSKDDYGASPWSIFAPNLTIYGFDADAEACEAAEAKLASQQINWTEKHIPIALSKSVGESTLYVTKGVHCSSLYIPNEFYIKRFHGMQHGFKLDYPMKVQTTSIDTFCQEQRIEEIDFLQVDVQGSDFNVLQGSSEILKRSVLGIEVEVEFSQLYVNQPLFSDIDVYLRKNGFALFDLITNDNWCRRPRAISPICSPVRTGQLLWADACYLRDPLGENTFEHIKQPAKILKLACIADVLGYPDYALELLEYLTVQYGRLPQYNFAQTIIESLSQFPQLVEQGLDSLPVVGNILPYLN</sequence>
<dbReference type="AlphaFoldDB" id="A0A139XE83"/>
<keyword evidence="3" id="KW-1185">Reference proteome</keyword>
<dbReference type="EMBL" id="ANNX02000016">
    <property type="protein sequence ID" value="KYC43000.1"/>
    <property type="molecule type" value="Genomic_DNA"/>
</dbReference>
<evidence type="ECO:0000313" key="3">
    <source>
        <dbReference type="Proteomes" id="UP000076925"/>
    </source>
</evidence>
<dbReference type="GO" id="GO:0008171">
    <property type="term" value="F:O-methyltransferase activity"/>
    <property type="evidence" value="ECO:0007669"/>
    <property type="project" value="TreeGrafter"/>
</dbReference>
<protein>
    <submittedName>
        <fullName evidence="2">FkbM family methyltransferase</fullName>
    </submittedName>
</protein>
<dbReference type="PANTHER" id="PTHR36973:SF4">
    <property type="entry name" value="NODULATION PROTEIN"/>
    <property type="match status" value="1"/>
</dbReference>
<evidence type="ECO:0000259" key="1">
    <source>
        <dbReference type="Pfam" id="PF05050"/>
    </source>
</evidence>
<dbReference type="Pfam" id="PF05050">
    <property type="entry name" value="Methyltransf_21"/>
    <property type="match status" value="1"/>
</dbReference>
<dbReference type="NCBIfam" id="TIGR01444">
    <property type="entry name" value="fkbM_fam"/>
    <property type="match status" value="1"/>
</dbReference>
<accession>A0A139XE83</accession>
<keyword evidence="2" id="KW-0808">Transferase</keyword>
<evidence type="ECO:0000313" key="2">
    <source>
        <dbReference type="EMBL" id="KYC43000.1"/>
    </source>
</evidence>
<dbReference type="SUPFAM" id="SSF53335">
    <property type="entry name" value="S-adenosyl-L-methionine-dependent methyltransferases"/>
    <property type="match status" value="1"/>
</dbReference>
<dbReference type="GO" id="GO:0032259">
    <property type="term" value="P:methylation"/>
    <property type="evidence" value="ECO:0007669"/>
    <property type="project" value="UniProtKB-KW"/>
</dbReference>
<gene>
    <name evidence="2" type="ORF">WA1_12920</name>
</gene>
<name>A0A139XE83_9CYAN</name>
<comment type="caution">
    <text evidence="2">The sequence shown here is derived from an EMBL/GenBank/DDBJ whole genome shotgun (WGS) entry which is preliminary data.</text>
</comment>
<dbReference type="InterPro" id="IPR053188">
    <property type="entry name" value="FkbM_Methyltransferase"/>
</dbReference>
<dbReference type="Proteomes" id="UP000076925">
    <property type="component" value="Unassembled WGS sequence"/>
</dbReference>
<proteinExistence type="predicted"/>
<reference evidence="2 3" key="1">
    <citation type="journal article" date="2013" name="Genome Biol. Evol.">
        <title>Genomes of Stigonematalean cyanobacteria (subsection V) and the evolution of oxygenic photosynthesis from prokaryotes to plastids.</title>
        <authorList>
            <person name="Dagan T."/>
            <person name="Roettger M."/>
            <person name="Stucken K."/>
            <person name="Landan G."/>
            <person name="Koch R."/>
            <person name="Major P."/>
            <person name="Gould S.B."/>
            <person name="Goremykin V.V."/>
            <person name="Rippka R."/>
            <person name="Tandeau de Marsac N."/>
            <person name="Gugger M."/>
            <person name="Lockhart P.J."/>
            <person name="Allen J.F."/>
            <person name="Brune I."/>
            <person name="Maus I."/>
            <person name="Puhler A."/>
            <person name="Martin W.F."/>
        </authorList>
    </citation>
    <scope>NUCLEOTIDE SEQUENCE [LARGE SCALE GENOMIC DNA]</scope>
    <source>
        <strain evidence="2 3">PCC 7110</strain>
    </source>
</reference>
<dbReference type="RefSeq" id="WP_017745156.1">
    <property type="nucleotide sequence ID" value="NZ_KQ976354.1"/>
</dbReference>
<dbReference type="STRING" id="128403.WA1_12920"/>
<dbReference type="InterPro" id="IPR006342">
    <property type="entry name" value="FkbM_mtfrase"/>
</dbReference>
<organism evidence="2 3">
    <name type="scientific">Scytonema hofmannii PCC 7110</name>
    <dbReference type="NCBI Taxonomy" id="128403"/>
    <lineage>
        <taxon>Bacteria</taxon>
        <taxon>Bacillati</taxon>
        <taxon>Cyanobacteriota</taxon>
        <taxon>Cyanophyceae</taxon>
        <taxon>Nostocales</taxon>
        <taxon>Scytonemataceae</taxon>
        <taxon>Scytonema</taxon>
    </lineage>
</organism>
<keyword evidence="2" id="KW-0489">Methyltransferase</keyword>
<feature type="domain" description="Methyltransferase FkbM" evidence="1">
    <location>
        <begin position="58"/>
        <end position="202"/>
    </location>
</feature>